<dbReference type="AlphaFoldDB" id="A0A4C1V2U5"/>
<protein>
    <submittedName>
        <fullName evidence="1">Uncharacterized protein</fullName>
    </submittedName>
</protein>
<evidence type="ECO:0000313" key="2">
    <source>
        <dbReference type="Proteomes" id="UP000299102"/>
    </source>
</evidence>
<dbReference type="Proteomes" id="UP000299102">
    <property type="component" value="Unassembled WGS sequence"/>
</dbReference>
<dbReference type="EMBL" id="BGZK01000265">
    <property type="protein sequence ID" value="GBP32849.1"/>
    <property type="molecule type" value="Genomic_DNA"/>
</dbReference>
<accession>A0A4C1V2U5</accession>
<gene>
    <name evidence="1" type="ORF">EVAR_19701_1</name>
</gene>
<reference evidence="1 2" key="1">
    <citation type="journal article" date="2019" name="Commun. Biol.">
        <title>The bagworm genome reveals a unique fibroin gene that provides high tensile strength.</title>
        <authorList>
            <person name="Kono N."/>
            <person name="Nakamura H."/>
            <person name="Ohtoshi R."/>
            <person name="Tomita M."/>
            <person name="Numata K."/>
            <person name="Arakawa K."/>
        </authorList>
    </citation>
    <scope>NUCLEOTIDE SEQUENCE [LARGE SCALE GENOMIC DNA]</scope>
</reference>
<name>A0A4C1V2U5_EUMVA</name>
<proteinExistence type="predicted"/>
<comment type="caution">
    <text evidence="1">The sequence shown here is derived from an EMBL/GenBank/DDBJ whole genome shotgun (WGS) entry which is preliminary data.</text>
</comment>
<evidence type="ECO:0000313" key="1">
    <source>
        <dbReference type="EMBL" id="GBP32849.1"/>
    </source>
</evidence>
<sequence length="106" mass="12193">MVVGEKRTANIMDGIESTGDVRLHDHRLRLKQRLVVIHSDRSRIRLHCHARNFAAVKFVTKTSLWSKIGTRRGRRKGRGAQYLRNISFAANLERQSFGRCTVHTAI</sequence>
<dbReference type="OrthoDB" id="193931at2759"/>
<organism evidence="1 2">
    <name type="scientific">Eumeta variegata</name>
    <name type="common">Bagworm moth</name>
    <name type="synonym">Eumeta japonica</name>
    <dbReference type="NCBI Taxonomy" id="151549"/>
    <lineage>
        <taxon>Eukaryota</taxon>
        <taxon>Metazoa</taxon>
        <taxon>Ecdysozoa</taxon>
        <taxon>Arthropoda</taxon>
        <taxon>Hexapoda</taxon>
        <taxon>Insecta</taxon>
        <taxon>Pterygota</taxon>
        <taxon>Neoptera</taxon>
        <taxon>Endopterygota</taxon>
        <taxon>Lepidoptera</taxon>
        <taxon>Glossata</taxon>
        <taxon>Ditrysia</taxon>
        <taxon>Tineoidea</taxon>
        <taxon>Psychidae</taxon>
        <taxon>Oiketicinae</taxon>
        <taxon>Eumeta</taxon>
    </lineage>
</organism>
<keyword evidence="2" id="KW-1185">Reference proteome</keyword>